<dbReference type="EMBL" id="RXOL01000005">
    <property type="protein sequence ID" value="RVQ66062.1"/>
    <property type="molecule type" value="Genomic_DNA"/>
</dbReference>
<dbReference type="InterPro" id="IPR000089">
    <property type="entry name" value="Biotin_lipoyl"/>
</dbReference>
<dbReference type="SUPFAM" id="SSF51230">
    <property type="entry name" value="Single hybrid motif"/>
    <property type="match status" value="1"/>
</dbReference>
<feature type="domain" description="Lipoyl-binding" evidence="1">
    <location>
        <begin position="92"/>
        <end position="144"/>
    </location>
</feature>
<name>A0A437GW30_9SPHN</name>
<reference evidence="2 3" key="1">
    <citation type="submission" date="2018-12" db="EMBL/GenBank/DDBJ databases">
        <title>Croceicoccus ponticola sp. nov., a lipolytic bacterium isolated from seawater.</title>
        <authorList>
            <person name="Yoon J.-H."/>
        </authorList>
    </citation>
    <scope>NUCLEOTIDE SEQUENCE [LARGE SCALE GENOMIC DNA]</scope>
    <source>
        <strain evidence="2 3">GM-16</strain>
    </source>
</reference>
<dbReference type="AlphaFoldDB" id="A0A437GW30"/>
<dbReference type="RefSeq" id="WP_127613162.1">
    <property type="nucleotide sequence ID" value="NZ_RXOL01000005.1"/>
</dbReference>
<sequence>MSEGAVELTLDDVDAFISLIDKAGWRQIIVRADNFRIILSKASDLSGFNFESAGEPALKAAEVEAADAPVTILRAPHLGTVLFHDKEGGELPGVGDRVHAGQVIIALRVLDQIRPVRAPIDGVLSELQVQDGDLLEYDQPLLSITPGP</sequence>
<dbReference type="CDD" id="cd06850">
    <property type="entry name" value="biotinyl_domain"/>
    <property type="match status" value="1"/>
</dbReference>
<gene>
    <name evidence="2" type="ORF">EKN06_12075</name>
</gene>
<comment type="caution">
    <text evidence="2">The sequence shown here is derived from an EMBL/GenBank/DDBJ whole genome shotgun (WGS) entry which is preliminary data.</text>
</comment>
<evidence type="ECO:0000313" key="3">
    <source>
        <dbReference type="Proteomes" id="UP000283003"/>
    </source>
</evidence>
<dbReference type="InterPro" id="IPR011053">
    <property type="entry name" value="Single_hybrid_motif"/>
</dbReference>
<dbReference type="Gene3D" id="2.40.50.100">
    <property type="match status" value="1"/>
</dbReference>
<evidence type="ECO:0000259" key="1">
    <source>
        <dbReference type="Pfam" id="PF00364"/>
    </source>
</evidence>
<evidence type="ECO:0000313" key="2">
    <source>
        <dbReference type="EMBL" id="RVQ66062.1"/>
    </source>
</evidence>
<dbReference type="OrthoDB" id="9782876at2"/>
<proteinExistence type="predicted"/>
<organism evidence="2 3">
    <name type="scientific">Croceicoccus ponticola</name>
    <dbReference type="NCBI Taxonomy" id="2217664"/>
    <lineage>
        <taxon>Bacteria</taxon>
        <taxon>Pseudomonadati</taxon>
        <taxon>Pseudomonadota</taxon>
        <taxon>Alphaproteobacteria</taxon>
        <taxon>Sphingomonadales</taxon>
        <taxon>Erythrobacteraceae</taxon>
        <taxon>Croceicoccus</taxon>
    </lineage>
</organism>
<accession>A0A437GW30</accession>
<dbReference type="Proteomes" id="UP000283003">
    <property type="component" value="Unassembled WGS sequence"/>
</dbReference>
<dbReference type="Pfam" id="PF00364">
    <property type="entry name" value="Biotin_lipoyl"/>
    <property type="match status" value="1"/>
</dbReference>
<keyword evidence="3" id="KW-1185">Reference proteome</keyword>
<protein>
    <recommendedName>
        <fullName evidence="1">Lipoyl-binding domain-containing protein</fullName>
    </recommendedName>
</protein>